<name>A0A0V1CAX6_TRIBR</name>
<accession>A0A0V1CAX6</accession>
<dbReference type="EMBL" id="JYDI01000285">
    <property type="protein sequence ID" value="KRY46479.1"/>
    <property type="molecule type" value="Genomic_DNA"/>
</dbReference>
<proteinExistence type="predicted"/>
<protein>
    <submittedName>
        <fullName evidence="1">Uncharacterized protein</fullName>
    </submittedName>
</protein>
<organism evidence="1 2">
    <name type="scientific">Trichinella britovi</name>
    <name type="common">Parasitic roundworm</name>
    <dbReference type="NCBI Taxonomy" id="45882"/>
    <lineage>
        <taxon>Eukaryota</taxon>
        <taxon>Metazoa</taxon>
        <taxon>Ecdysozoa</taxon>
        <taxon>Nematoda</taxon>
        <taxon>Enoplea</taxon>
        <taxon>Dorylaimia</taxon>
        <taxon>Trichinellida</taxon>
        <taxon>Trichinellidae</taxon>
        <taxon>Trichinella</taxon>
    </lineage>
</organism>
<gene>
    <name evidence="1" type="ORF">T03_9840</name>
</gene>
<keyword evidence="2" id="KW-1185">Reference proteome</keyword>
<dbReference type="AlphaFoldDB" id="A0A0V1CAX6"/>
<evidence type="ECO:0000313" key="2">
    <source>
        <dbReference type="Proteomes" id="UP000054653"/>
    </source>
</evidence>
<reference evidence="1 2" key="1">
    <citation type="submission" date="2015-01" db="EMBL/GenBank/DDBJ databases">
        <title>Evolution of Trichinella species and genotypes.</title>
        <authorList>
            <person name="Korhonen P.K."/>
            <person name="Edoardo P."/>
            <person name="Giuseppe L.R."/>
            <person name="Gasser R.B."/>
        </authorList>
    </citation>
    <scope>NUCLEOTIDE SEQUENCE [LARGE SCALE GENOMIC DNA]</scope>
    <source>
        <strain evidence="1">ISS120</strain>
    </source>
</reference>
<dbReference type="Proteomes" id="UP000054653">
    <property type="component" value="Unassembled WGS sequence"/>
</dbReference>
<sequence length="94" mass="10452">MALDFHGRRQRKPTSTTNVDCFIPNGCEPLKRMQGDVGLRPADTSAKIAVIVTGEFGTTPCEVDKIHRNMYVDDFVLTCDNEQLMKMLIGGTFS</sequence>
<comment type="caution">
    <text evidence="1">The sequence shown here is derived from an EMBL/GenBank/DDBJ whole genome shotgun (WGS) entry which is preliminary data.</text>
</comment>
<evidence type="ECO:0000313" key="1">
    <source>
        <dbReference type="EMBL" id="KRY46479.1"/>
    </source>
</evidence>